<feature type="compositionally biased region" description="Low complexity" evidence="1">
    <location>
        <begin position="209"/>
        <end position="219"/>
    </location>
</feature>
<name>A0A915N1R4_MELJA</name>
<proteinExistence type="predicted"/>
<reference evidence="4" key="1">
    <citation type="submission" date="2022-11" db="UniProtKB">
        <authorList>
            <consortium name="WormBaseParasite"/>
        </authorList>
    </citation>
    <scope>IDENTIFICATION</scope>
</reference>
<feature type="region of interest" description="Disordered" evidence="1">
    <location>
        <begin position="198"/>
        <end position="219"/>
    </location>
</feature>
<dbReference type="Proteomes" id="UP000887561">
    <property type="component" value="Unplaced"/>
</dbReference>
<evidence type="ECO:0000256" key="1">
    <source>
        <dbReference type="SAM" id="MobiDB-lite"/>
    </source>
</evidence>
<evidence type="ECO:0000313" key="4">
    <source>
        <dbReference type="WBParaSite" id="scaffold6196_cov437.g10567"/>
    </source>
</evidence>
<feature type="domain" description="Ground-like" evidence="2">
    <location>
        <begin position="230"/>
        <end position="294"/>
    </location>
</feature>
<dbReference type="AlphaFoldDB" id="A0A915N1R4"/>
<organism evidence="3 4">
    <name type="scientific">Meloidogyne javanica</name>
    <name type="common">Root-knot nematode worm</name>
    <dbReference type="NCBI Taxonomy" id="6303"/>
    <lineage>
        <taxon>Eukaryota</taxon>
        <taxon>Metazoa</taxon>
        <taxon>Ecdysozoa</taxon>
        <taxon>Nematoda</taxon>
        <taxon>Chromadorea</taxon>
        <taxon>Rhabditida</taxon>
        <taxon>Tylenchina</taxon>
        <taxon>Tylenchomorpha</taxon>
        <taxon>Tylenchoidea</taxon>
        <taxon>Meloidogynidae</taxon>
        <taxon>Meloidogyninae</taxon>
        <taxon>Meloidogyne</taxon>
        <taxon>Meloidogyne incognita group</taxon>
    </lineage>
</organism>
<sequence>MLLQVFLNSYGKSRGSEEFLEPIGNKNPKKLFLDAQTTFKAFEHPDNLNNSSSMLTENEKSKQAKTLGEWRRKIYKFLGLNKRKEERPALATTKQSPPPLVLHDDEFSSTPLPIFMEKEDEDNLCNHYKRKDQQKFQNKIIRLAPIQPIFTSVKENPLHWNFGNFNKNNKENPGGCGDEQQQQLNLMPLEQENRLKASADKTRAANEKQQQQPSQPSQQFLLPSWSENREMCNSNRLRSLIYQLLVNTRINDPTINVERSKRFLQQKAESLFGNFYNVICGTGFFSYIAHTDEFWFVL</sequence>
<evidence type="ECO:0000313" key="3">
    <source>
        <dbReference type="Proteomes" id="UP000887561"/>
    </source>
</evidence>
<evidence type="ECO:0000259" key="2">
    <source>
        <dbReference type="Pfam" id="PF04155"/>
    </source>
</evidence>
<protein>
    <submittedName>
        <fullName evidence="4">Ground-like domain-containing protein</fullName>
    </submittedName>
</protein>
<dbReference type="Pfam" id="PF04155">
    <property type="entry name" value="Ground-like"/>
    <property type="match status" value="1"/>
</dbReference>
<accession>A0A915N1R4</accession>
<dbReference type="InterPro" id="IPR007284">
    <property type="entry name" value="Ground-like_dom"/>
</dbReference>
<dbReference type="WBParaSite" id="scaffold6196_cov437.g10567">
    <property type="protein sequence ID" value="scaffold6196_cov437.g10567"/>
    <property type="gene ID" value="scaffold6196_cov437.g10567"/>
</dbReference>
<keyword evidence="3" id="KW-1185">Reference proteome</keyword>